<keyword evidence="1" id="KW-0464">Manganese</keyword>
<accession>A0A448MRB6</accession>
<proteinExistence type="predicted"/>
<evidence type="ECO:0000313" key="5">
    <source>
        <dbReference type="Proteomes" id="UP000278733"/>
    </source>
</evidence>
<dbReference type="InterPro" id="IPR013651">
    <property type="entry name" value="ATP-grasp_RimK-type"/>
</dbReference>
<dbReference type="AlphaFoldDB" id="A0A448MRB6"/>
<dbReference type="GO" id="GO:0005524">
    <property type="term" value="F:ATP binding"/>
    <property type="evidence" value="ECO:0007669"/>
    <property type="project" value="UniProtKB-UniRule"/>
</dbReference>
<dbReference type="GO" id="GO:0005737">
    <property type="term" value="C:cytoplasm"/>
    <property type="evidence" value="ECO:0007669"/>
    <property type="project" value="TreeGrafter"/>
</dbReference>
<gene>
    <name evidence="4" type="primary">rimK_1</name>
    <name evidence="4" type="ORF">NCTC8284_02870</name>
</gene>
<dbReference type="GO" id="GO:0018169">
    <property type="term" value="F:ribosomal S6-glutamic acid ligase activity"/>
    <property type="evidence" value="ECO:0007669"/>
    <property type="project" value="TreeGrafter"/>
</dbReference>
<dbReference type="GO" id="GO:0009432">
    <property type="term" value="P:SOS response"/>
    <property type="evidence" value="ECO:0007669"/>
    <property type="project" value="TreeGrafter"/>
</dbReference>
<dbReference type="SUPFAM" id="SSF56059">
    <property type="entry name" value="Glutathione synthetase ATP-binding domain-like"/>
    <property type="match status" value="1"/>
</dbReference>
<dbReference type="InterPro" id="IPR011761">
    <property type="entry name" value="ATP-grasp"/>
</dbReference>
<dbReference type="Proteomes" id="UP000278733">
    <property type="component" value="Chromosome"/>
</dbReference>
<evidence type="ECO:0000256" key="2">
    <source>
        <dbReference type="PROSITE-ProRule" id="PRU00409"/>
    </source>
</evidence>
<dbReference type="Pfam" id="PF08443">
    <property type="entry name" value="RimK"/>
    <property type="match status" value="1"/>
</dbReference>
<dbReference type="PANTHER" id="PTHR21621">
    <property type="entry name" value="RIBOSOMAL PROTEIN S6 MODIFICATION PROTEIN"/>
    <property type="match status" value="1"/>
</dbReference>
<dbReference type="PANTHER" id="PTHR21621:SF7">
    <property type="entry name" value="RIBOSOMAL PROTEIN BS6--L-GLUTAMATE LIGASE"/>
    <property type="match status" value="1"/>
</dbReference>
<evidence type="ECO:0000259" key="3">
    <source>
        <dbReference type="PROSITE" id="PS50975"/>
    </source>
</evidence>
<dbReference type="PROSITE" id="PS50975">
    <property type="entry name" value="ATP_GRASP"/>
    <property type="match status" value="1"/>
</dbReference>
<keyword evidence="2" id="KW-0547">Nucleotide-binding</keyword>
<name>A0A448MRB6_9PAST</name>
<feature type="domain" description="ATP-grasp" evidence="3">
    <location>
        <begin position="1"/>
        <end position="63"/>
    </location>
</feature>
<dbReference type="EMBL" id="LR134405">
    <property type="protein sequence ID" value="VEH67673.1"/>
    <property type="molecule type" value="Genomic_DNA"/>
</dbReference>
<dbReference type="GO" id="GO:0046872">
    <property type="term" value="F:metal ion binding"/>
    <property type="evidence" value="ECO:0007669"/>
    <property type="project" value="InterPro"/>
</dbReference>
<evidence type="ECO:0000313" key="4">
    <source>
        <dbReference type="EMBL" id="VEH67673.1"/>
    </source>
</evidence>
<reference evidence="4 5" key="1">
    <citation type="submission" date="2018-12" db="EMBL/GenBank/DDBJ databases">
        <authorList>
            <consortium name="Pathogen Informatics"/>
        </authorList>
    </citation>
    <scope>NUCLEOTIDE SEQUENCE [LARGE SCALE GENOMIC DNA]</scope>
    <source>
        <strain evidence="4 5">NCTC8284</strain>
    </source>
</reference>
<organism evidence="4 5">
    <name type="scientific">Rodentibacter pneumotropicus</name>
    <dbReference type="NCBI Taxonomy" id="758"/>
    <lineage>
        <taxon>Bacteria</taxon>
        <taxon>Pseudomonadati</taxon>
        <taxon>Pseudomonadota</taxon>
        <taxon>Gammaproteobacteria</taxon>
        <taxon>Pasteurellales</taxon>
        <taxon>Pasteurellaceae</taxon>
        <taxon>Rodentibacter</taxon>
    </lineage>
</organism>
<evidence type="ECO:0000256" key="1">
    <source>
        <dbReference type="ARBA" id="ARBA00023211"/>
    </source>
</evidence>
<sequence length="69" mass="7372">MSDEEKQLAVNATKALGLEVSGVDLIRAKSGLLVLEINASPGLEMIEKTSGVDVALQMILYLEKAISQK</sequence>
<protein>
    <submittedName>
        <fullName evidence="4">RimK protein</fullName>
    </submittedName>
</protein>
<dbReference type="Gene3D" id="3.30.470.20">
    <property type="entry name" value="ATP-grasp fold, B domain"/>
    <property type="match status" value="1"/>
</dbReference>
<dbReference type="KEGG" id="rpne:NCTC8284_02870"/>
<keyword evidence="2" id="KW-0067">ATP-binding</keyword>